<organism evidence="2 3">
    <name type="scientific">Polycladomyces subterraneus</name>
    <dbReference type="NCBI Taxonomy" id="1016997"/>
    <lineage>
        <taxon>Bacteria</taxon>
        <taxon>Bacillati</taxon>
        <taxon>Bacillota</taxon>
        <taxon>Bacilli</taxon>
        <taxon>Bacillales</taxon>
        <taxon>Thermoactinomycetaceae</taxon>
        <taxon>Polycladomyces</taxon>
    </lineage>
</organism>
<dbReference type="InterPro" id="IPR002539">
    <property type="entry name" value="MaoC-like_dom"/>
</dbReference>
<dbReference type="EMBL" id="JANRHH010000052">
    <property type="protein sequence ID" value="MDN4595160.1"/>
    <property type="molecule type" value="Genomic_DNA"/>
</dbReference>
<name>A0ABT8IQT7_9BACL</name>
<protein>
    <submittedName>
        <fullName evidence="2">MaoC/PaaZ C-terminal domain-containing protein</fullName>
    </submittedName>
</protein>
<dbReference type="Proteomes" id="UP001174196">
    <property type="component" value="Unassembled WGS sequence"/>
</dbReference>
<proteinExistence type="predicted"/>
<dbReference type="Pfam" id="PF01575">
    <property type="entry name" value="MaoC_dehydratas"/>
    <property type="match status" value="1"/>
</dbReference>
<sequence length="57" mass="6199">MITARFKTQLRRHSPVIYSGASGDFHSIHTVEEFTVQAGLGGVIAYGMLTMAFVGQI</sequence>
<comment type="caution">
    <text evidence="2">The sequence shown here is derived from an EMBL/GenBank/DDBJ whole genome shotgun (WGS) entry which is preliminary data.</text>
</comment>
<evidence type="ECO:0000259" key="1">
    <source>
        <dbReference type="Pfam" id="PF01575"/>
    </source>
</evidence>
<reference evidence="2" key="1">
    <citation type="submission" date="2022-08" db="EMBL/GenBank/DDBJ databases">
        <title>Polycladomyces zharkentsis sp. nov., a novel thermophilic CMC and starch-degrading bacterium isolated from a geothermal spring in Kazakhstan.</title>
        <authorList>
            <person name="Mashzhan A."/>
            <person name="Kistaubaeva A."/>
            <person name="Javier-Lopez R."/>
            <person name="Birkeland N.-K."/>
        </authorList>
    </citation>
    <scope>NUCLEOTIDE SEQUENCE</scope>
    <source>
        <strain evidence="2">KSR 13</strain>
    </source>
</reference>
<evidence type="ECO:0000313" key="3">
    <source>
        <dbReference type="Proteomes" id="UP001174196"/>
    </source>
</evidence>
<dbReference type="RefSeq" id="WP_301240173.1">
    <property type="nucleotide sequence ID" value="NZ_JANRHH010000052.1"/>
</dbReference>
<gene>
    <name evidence="2" type="ORF">NWF35_14920</name>
</gene>
<feature type="domain" description="MaoC-like" evidence="1">
    <location>
        <begin position="10"/>
        <end position="56"/>
    </location>
</feature>
<keyword evidence="3" id="KW-1185">Reference proteome</keyword>
<dbReference type="SUPFAM" id="SSF54637">
    <property type="entry name" value="Thioesterase/thiol ester dehydrase-isomerase"/>
    <property type="match status" value="1"/>
</dbReference>
<accession>A0ABT8IQT7</accession>
<dbReference type="InterPro" id="IPR029069">
    <property type="entry name" value="HotDog_dom_sf"/>
</dbReference>
<evidence type="ECO:0000313" key="2">
    <source>
        <dbReference type="EMBL" id="MDN4595160.1"/>
    </source>
</evidence>
<dbReference type="Gene3D" id="3.10.129.10">
    <property type="entry name" value="Hotdog Thioesterase"/>
    <property type="match status" value="1"/>
</dbReference>